<dbReference type="EMBL" id="LDAU01000217">
    <property type="protein sequence ID" value="KRW99237.1"/>
    <property type="molecule type" value="Genomic_DNA"/>
</dbReference>
<feature type="region of interest" description="Disordered" evidence="1">
    <location>
        <begin position="1"/>
        <end position="35"/>
    </location>
</feature>
<evidence type="ECO:0000256" key="1">
    <source>
        <dbReference type="SAM" id="MobiDB-lite"/>
    </source>
</evidence>
<keyword evidence="3" id="KW-0418">Kinase</keyword>
<dbReference type="AlphaFoldDB" id="A0A0V0QAK6"/>
<feature type="compositionally biased region" description="Low complexity" evidence="1">
    <location>
        <begin position="645"/>
        <end position="655"/>
    </location>
</feature>
<dbReference type="Gene3D" id="1.10.510.10">
    <property type="entry name" value="Transferase(Phosphotransferase) domain 1"/>
    <property type="match status" value="1"/>
</dbReference>
<organism evidence="3 4">
    <name type="scientific">Pseudocohnilembus persalinus</name>
    <name type="common">Ciliate</name>
    <dbReference type="NCBI Taxonomy" id="266149"/>
    <lineage>
        <taxon>Eukaryota</taxon>
        <taxon>Sar</taxon>
        <taxon>Alveolata</taxon>
        <taxon>Ciliophora</taxon>
        <taxon>Intramacronucleata</taxon>
        <taxon>Oligohymenophorea</taxon>
        <taxon>Scuticociliatia</taxon>
        <taxon>Philasterida</taxon>
        <taxon>Pseudocohnilembidae</taxon>
        <taxon>Pseudocohnilembus</taxon>
    </lineage>
</organism>
<feature type="compositionally biased region" description="Low complexity" evidence="1">
    <location>
        <begin position="252"/>
        <end position="277"/>
    </location>
</feature>
<dbReference type="InterPro" id="IPR011009">
    <property type="entry name" value="Kinase-like_dom_sf"/>
</dbReference>
<keyword evidence="4" id="KW-1185">Reference proteome</keyword>
<feature type="compositionally biased region" description="Basic and acidic residues" evidence="1">
    <location>
        <begin position="1"/>
        <end position="18"/>
    </location>
</feature>
<reference evidence="3 4" key="1">
    <citation type="journal article" date="2015" name="Sci. Rep.">
        <title>Genome of the facultative scuticociliatosis pathogen Pseudocohnilembus persalinus provides insight into its virulence through horizontal gene transfer.</title>
        <authorList>
            <person name="Xiong J."/>
            <person name="Wang G."/>
            <person name="Cheng J."/>
            <person name="Tian M."/>
            <person name="Pan X."/>
            <person name="Warren A."/>
            <person name="Jiang C."/>
            <person name="Yuan D."/>
            <person name="Miao W."/>
        </authorList>
    </citation>
    <scope>NUCLEOTIDE SEQUENCE [LARGE SCALE GENOMIC DNA]</scope>
    <source>
        <strain evidence="3">36N120E</strain>
    </source>
</reference>
<accession>A0A0V0QAK6</accession>
<feature type="region of interest" description="Disordered" evidence="1">
    <location>
        <begin position="869"/>
        <end position="890"/>
    </location>
</feature>
<feature type="compositionally biased region" description="Polar residues" evidence="1">
    <location>
        <begin position="25"/>
        <end position="35"/>
    </location>
</feature>
<comment type="caution">
    <text evidence="3">The sequence shown here is derived from an EMBL/GenBank/DDBJ whole genome shotgun (WGS) entry which is preliminary data.</text>
</comment>
<gene>
    <name evidence="3" type="ORF">PPERSA_03943</name>
</gene>
<dbReference type="PROSITE" id="PS50011">
    <property type="entry name" value="PROTEIN_KINASE_DOM"/>
    <property type="match status" value="1"/>
</dbReference>
<evidence type="ECO:0000313" key="4">
    <source>
        <dbReference type="Proteomes" id="UP000054937"/>
    </source>
</evidence>
<evidence type="ECO:0000313" key="3">
    <source>
        <dbReference type="EMBL" id="KRW99237.1"/>
    </source>
</evidence>
<feature type="compositionally biased region" description="Low complexity" evidence="1">
    <location>
        <begin position="167"/>
        <end position="180"/>
    </location>
</feature>
<feature type="region of interest" description="Disordered" evidence="1">
    <location>
        <begin position="223"/>
        <end position="277"/>
    </location>
</feature>
<dbReference type="GO" id="GO:0005524">
    <property type="term" value="F:ATP binding"/>
    <property type="evidence" value="ECO:0007669"/>
    <property type="project" value="InterPro"/>
</dbReference>
<sequence>MSDLESHLQEQRGREQQMKHKVIKTQESVNKTSHQDEINQIYSSNKNRQSVQIQNGIPNMQQRKSLQNPYEINSNRILQMFNNNNDEYSKIKSSRNIKEKNIIEQGSAEYFTKEVNLNNQKSNSINKDQVSYTDISNYHIIRKLQKENLLKKNLQSQKNEQIEKQQKYNQQLNQSNNQNQSTPNLEDDQQQSGQNNQLSFSKKLKERNSFAGIKNYMISEYNQETKQDKSQNKQQLDQSIQNEQSPQNLADQQENQIKSENQQQQQQIQKSQQQKLSQNQLLKNNNNKKKNSFDRLNIPIEKNFFFSKSNLNKDNIHYLKSPSHLKIQNQVQKYKNKVNYNLNEMITLKNKSGKGLNFKKVLHVPTLKLFYVQEIKMEDKEHINMTKLYLENYFQVFNQYFQQQYADNIKIQNNNNNHEKFSQFCNFSQKSNLLQLIQYYQNVPEGHTSILYEYIEGMNLQNLLEEVMFLNEGIIKQISVGILKGLREIYIKSGKTFQGLDFSNVFINLDSLDQNQEIFVTLGLKSLEKTKLSSFRLLIEKVKKYFAIKSRVKSPVVTRTNFSIETVKQTEREGVDIFEMGLLILQTIIGLDTKLFLSKKITDLEKEENQQTNLKLKNSGSGNKLFQFSELRSPKRDSQKNFRDNNQYQQNQGLNNNNNINNKACCCILHLIFEVAKEYMKDNSFEHTILDAENCFFIYKLFMKSNYSQEMVTFLCKCLRFKDLERPSIQSLLDDQFFNFLNQKDKYQVNLKELVRISNCQEEQTENQQQQIIERKICMVMSNCDQFFKQEQGQPHLKNMIQLLQSQINYEYNENLNYLLKNLKIINSVEKEQFVQIIKQAIQENNLNKIYEDQLLQQQNLQKSEEILESSPINDKQTKQNLQNQKSSNNNINTFSKIQNYLQAQNNNFIIGKKVHTEEANTTTQNDYSVNRNTSLSYKDKILKTEASNPSSSKNILKRNINYNDYNIGFLSSNDIQKNNNNNINNSNSSINYTNQSQNIQEQVQSKKQFSQQISESNISYQMNNQPQKKQKIPFIQNFASPQIGQQKLKNKQNLMHQNSSNFGKPKISNKKLNYEIFDNQNSQQNLGQQNNKIVK</sequence>
<feature type="region of interest" description="Disordered" evidence="1">
    <location>
        <begin position="632"/>
        <end position="655"/>
    </location>
</feature>
<evidence type="ECO:0000259" key="2">
    <source>
        <dbReference type="PROSITE" id="PS50011"/>
    </source>
</evidence>
<feature type="compositionally biased region" description="Polar residues" evidence="1">
    <location>
        <begin position="190"/>
        <end position="200"/>
    </location>
</feature>
<dbReference type="SUPFAM" id="SSF56112">
    <property type="entry name" value="Protein kinase-like (PK-like)"/>
    <property type="match status" value="1"/>
</dbReference>
<dbReference type="GO" id="GO:0004672">
    <property type="term" value="F:protein kinase activity"/>
    <property type="evidence" value="ECO:0007669"/>
    <property type="project" value="InterPro"/>
</dbReference>
<protein>
    <submittedName>
        <fullName evidence="3">Protein kinase-like domain</fullName>
    </submittedName>
</protein>
<keyword evidence="3" id="KW-0808">Transferase</keyword>
<feature type="domain" description="Protein kinase" evidence="2">
    <location>
        <begin position="346"/>
        <end position="738"/>
    </location>
</feature>
<proteinExistence type="predicted"/>
<dbReference type="Proteomes" id="UP000054937">
    <property type="component" value="Unassembled WGS sequence"/>
</dbReference>
<feature type="region of interest" description="Disordered" evidence="1">
    <location>
        <begin position="155"/>
        <end position="206"/>
    </location>
</feature>
<name>A0A0V0QAK6_PSEPJ</name>
<dbReference type="InterPro" id="IPR000719">
    <property type="entry name" value="Prot_kinase_dom"/>
</dbReference>
<feature type="compositionally biased region" description="Basic and acidic residues" evidence="1">
    <location>
        <begin position="632"/>
        <end position="643"/>
    </location>
</feature>
<dbReference type="InParanoid" id="A0A0V0QAK6"/>
<feature type="compositionally biased region" description="Polar residues" evidence="1">
    <location>
        <begin position="232"/>
        <end position="251"/>
    </location>
</feature>
<feature type="compositionally biased region" description="Low complexity" evidence="1">
    <location>
        <begin position="879"/>
        <end position="890"/>
    </location>
</feature>